<evidence type="ECO:0000259" key="3">
    <source>
        <dbReference type="Pfam" id="PF16344"/>
    </source>
</evidence>
<dbReference type="Pfam" id="PF16344">
    <property type="entry name" value="FecR_C"/>
    <property type="match status" value="1"/>
</dbReference>
<dbReference type="FunFam" id="2.60.120.1440:FF:000001">
    <property type="entry name" value="Putative anti-sigma factor"/>
    <property type="match status" value="1"/>
</dbReference>
<comment type="caution">
    <text evidence="4">The sequence shown here is derived from an EMBL/GenBank/DDBJ whole genome shotgun (WGS) entry which is preliminary data.</text>
</comment>
<keyword evidence="1" id="KW-1133">Transmembrane helix</keyword>
<dbReference type="PANTHER" id="PTHR30273">
    <property type="entry name" value="PERIPLASMIC SIGNAL SENSOR AND SIGMA FACTOR ACTIVATOR FECR-RELATED"/>
    <property type="match status" value="1"/>
</dbReference>
<evidence type="ECO:0000313" key="5">
    <source>
        <dbReference type="Proteomes" id="UP000320042"/>
    </source>
</evidence>
<gene>
    <name evidence="4" type="ORF">FPZ43_03635</name>
</gene>
<name>A0A563UJY2_9SPHI</name>
<dbReference type="InterPro" id="IPR032508">
    <property type="entry name" value="FecR_C"/>
</dbReference>
<dbReference type="Proteomes" id="UP000320042">
    <property type="component" value="Unassembled WGS sequence"/>
</dbReference>
<sequence>MNTSRQRLLYLFERYYSKTATPQERDELFTVINAGANDHDLADALRRAWDELTASAPIFDESKMESILNNILNDGRNTRPNKKNSSLYLWARFAMAATLLLFAGAGLYTYLSKQPTVRQKKITKVQPRPKNDALPGGTKALLTLANGQTIVLDNAQNGTLAKQGSTIIKKTEAGRLVYNAAAKADASAAISINTIATPRGGEYQVILPDDTKVWLNAASSISFPTRFTGKTRDVEITGEAYFEVTKNAAMPFHVKTYRGVIEVLGTHFNVMAYNDEKLMKTTLLEGAVNVRLGNVVSKLKPGQQAQIDVSGNTNVINDVDLEDEIAWKNGIFQFRDAGLAQILRQASRWYDVDVVYKGNIPQREFNGRLSRKVKASELLKMLEYTGVNVSIQGKKLIVN</sequence>
<reference evidence="4 5" key="1">
    <citation type="submission" date="2019-07" db="EMBL/GenBank/DDBJ databases">
        <authorList>
            <person name="Kim J."/>
        </authorList>
    </citation>
    <scope>NUCLEOTIDE SEQUENCE [LARGE SCALE GENOMIC DNA]</scope>
    <source>
        <strain evidence="5">dk17</strain>
    </source>
</reference>
<evidence type="ECO:0000313" key="4">
    <source>
        <dbReference type="EMBL" id="TWR31576.1"/>
    </source>
</evidence>
<dbReference type="GO" id="GO:0016989">
    <property type="term" value="F:sigma factor antagonist activity"/>
    <property type="evidence" value="ECO:0007669"/>
    <property type="project" value="TreeGrafter"/>
</dbReference>
<protein>
    <submittedName>
        <fullName evidence="4">DUF4974 domain-containing protein</fullName>
    </submittedName>
</protein>
<dbReference type="RefSeq" id="WP_146380473.1">
    <property type="nucleotide sequence ID" value="NZ_VOEJ01000001.1"/>
</dbReference>
<keyword evidence="5" id="KW-1185">Reference proteome</keyword>
<feature type="domain" description="Protein FecR C-terminal" evidence="3">
    <location>
        <begin position="332"/>
        <end position="398"/>
    </location>
</feature>
<feature type="transmembrane region" description="Helical" evidence="1">
    <location>
        <begin position="89"/>
        <end position="111"/>
    </location>
</feature>
<dbReference type="PANTHER" id="PTHR30273:SF2">
    <property type="entry name" value="PROTEIN FECR"/>
    <property type="match status" value="1"/>
</dbReference>
<dbReference type="Gene3D" id="2.60.120.1440">
    <property type="match status" value="1"/>
</dbReference>
<dbReference type="Gene3D" id="3.55.50.30">
    <property type="match status" value="1"/>
</dbReference>
<dbReference type="OrthoDB" id="1099963at2"/>
<dbReference type="InterPro" id="IPR006860">
    <property type="entry name" value="FecR"/>
</dbReference>
<accession>A0A563UJY2</accession>
<keyword evidence="1" id="KW-0472">Membrane</keyword>
<evidence type="ECO:0000259" key="2">
    <source>
        <dbReference type="Pfam" id="PF04773"/>
    </source>
</evidence>
<dbReference type="Pfam" id="PF04773">
    <property type="entry name" value="FecR"/>
    <property type="match status" value="1"/>
</dbReference>
<evidence type="ECO:0000256" key="1">
    <source>
        <dbReference type="SAM" id="Phobius"/>
    </source>
</evidence>
<proteinExistence type="predicted"/>
<dbReference type="InterPro" id="IPR012373">
    <property type="entry name" value="Ferrdict_sens_TM"/>
</dbReference>
<organism evidence="4 5">
    <name type="scientific">Mucilaginibacter pallidiroseus</name>
    <dbReference type="NCBI Taxonomy" id="2599295"/>
    <lineage>
        <taxon>Bacteria</taxon>
        <taxon>Pseudomonadati</taxon>
        <taxon>Bacteroidota</taxon>
        <taxon>Sphingobacteriia</taxon>
        <taxon>Sphingobacteriales</taxon>
        <taxon>Sphingobacteriaceae</taxon>
        <taxon>Mucilaginibacter</taxon>
    </lineage>
</organism>
<feature type="domain" description="FecR protein" evidence="2">
    <location>
        <begin position="194"/>
        <end position="289"/>
    </location>
</feature>
<keyword evidence="1" id="KW-0812">Transmembrane</keyword>
<dbReference type="AlphaFoldDB" id="A0A563UJY2"/>
<dbReference type="EMBL" id="VOEJ01000001">
    <property type="protein sequence ID" value="TWR31576.1"/>
    <property type="molecule type" value="Genomic_DNA"/>
</dbReference>